<gene>
    <name evidence="1" type="ORF">METZ01_LOCUS347718</name>
</gene>
<name>A0A382RAW7_9ZZZZ</name>
<evidence type="ECO:0000313" key="1">
    <source>
        <dbReference type="EMBL" id="SVC94864.1"/>
    </source>
</evidence>
<protein>
    <recommendedName>
        <fullName evidence="2">Nucleotide-diphospho-sugar transferase domain-containing protein</fullName>
    </recommendedName>
</protein>
<organism evidence="1">
    <name type="scientific">marine metagenome</name>
    <dbReference type="NCBI Taxonomy" id="408172"/>
    <lineage>
        <taxon>unclassified sequences</taxon>
        <taxon>metagenomes</taxon>
        <taxon>ecological metagenomes</taxon>
    </lineage>
</organism>
<dbReference type="InterPro" id="IPR029044">
    <property type="entry name" value="Nucleotide-diphossugar_trans"/>
</dbReference>
<proteinExistence type="predicted"/>
<sequence length="189" mass="21836">NFDYEMSPNVGLDWGSYQQIYEKFKFTDDDIIFFTHDDIIIKSWDFANLCIEQVGEKFDIIGNGQNYLFYLDPDAIITPGNKNEYRPFAAIKTWKEVAVNKEFFDKPLQCMTVRGSFICTTGEALKKLNGFEWFSDPYDGKNPDLQWGNIMVNLNGYKFTKTFGTDRIAYMSAEYANSDFISELARGGE</sequence>
<feature type="non-terminal residue" evidence="1">
    <location>
        <position position="1"/>
    </location>
</feature>
<accession>A0A382RAW7</accession>
<reference evidence="1" key="1">
    <citation type="submission" date="2018-05" db="EMBL/GenBank/DDBJ databases">
        <authorList>
            <person name="Lanie J.A."/>
            <person name="Ng W.-L."/>
            <person name="Kazmierczak K.M."/>
            <person name="Andrzejewski T.M."/>
            <person name="Davidsen T.M."/>
            <person name="Wayne K.J."/>
            <person name="Tettelin H."/>
            <person name="Glass J.I."/>
            <person name="Rusch D."/>
            <person name="Podicherti R."/>
            <person name="Tsui H.-C.T."/>
            <person name="Winkler M.E."/>
        </authorList>
    </citation>
    <scope>NUCLEOTIDE SEQUENCE</scope>
</reference>
<evidence type="ECO:0008006" key="2">
    <source>
        <dbReference type="Google" id="ProtNLM"/>
    </source>
</evidence>
<dbReference type="Gene3D" id="3.90.550.10">
    <property type="entry name" value="Spore Coat Polysaccharide Biosynthesis Protein SpsA, Chain A"/>
    <property type="match status" value="1"/>
</dbReference>
<dbReference type="AlphaFoldDB" id="A0A382RAW7"/>
<dbReference type="EMBL" id="UINC01120403">
    <property type="protein sequence ID" value="SVC94864.1"/>
    <property type="molecule type" value="Genomic_DNA"/>
</dbReference>